<dbReference type="EMBL" id="CAEQ01002662">
    <property type="protein sequence ID" value="CCD17292.1"/>
    <property type="molecule type" value="Genomic_DNA"/>
</dbReference>
<gene>
    <name evidence="2" type="ORF">TCIL3000_0_21220</name>
</gene>
<proteinExistence type="predicted"/>
<evidence type="ECO:0000313" key="2">
    <source>
        <dbReference type="EMBL" id="CCD17292.1"/>
    </source>
</evidence>
<name>F9WIZ1_TRYCI</name>
<organism evidence="2 3">
    <name type="scientific">Trypanosoma congolense (strain IL3000)</name>
    <dbReference type="NCBI Taxonomy" id="1068625"/>
    <lineage>
        <taxon>Eukaryota</taxon>
        <taxon>Discoba</taxon>
        <taxon>Euglenozoa</taxon>
        <taxon>Kinetoplastea</taxon>
        <taxon>Metakinetoplastina</taxon>
        <taxon>Trypanosomatida</taxon>
        <taxon>Trypanosomatidae</taxon>
        <taxon>Trypanosoma</taxon>
        <taxon>Nannomonas</taxon>
    </lineage>
</organism>
<dbReference type="AlphaFoldDB" id="F9WIZ1"/>
<comment type="caution">
    <text evidence="2">The sequence shown here is derived from an EMBL/GenBank/DDBJ whole genome shotgun (WGS) entry which is preliminary data.</text>
</comment>
<evidence type="ECO:0000256" key="1">
    <source>
        <dbReference type="SAM" id="MobiDB-lite"/>
    </source>
</evidence>
<dbReference type="Proteomes" id="UP000000702">
    <property type="component" value="Unassembled WGS sequence"/>
</dbReference>
<keyword evidence="3" id="KW-1185">Reference proteome</keyword>
<evidence type="ECO:0000313" key="3">
    <source>
        <dbReference type="Proteomes" id="UP000000702"/>
    </source>
</evidence>
<accession>F9WIZ1</accession>
<sequence length="617" mass="69070">MEFSCVCPGRCQSLAWVISCSINGEQWEDCGRWYNCGHRVRLAWQPRGPRRFWAVGVESQGSSIICESLSFFEYVGSSLYLGDPLSLTSALDPFLLSKENSYNRKAAPVKMELVTGTTIILDNKLNGAQIVGVRMIAEENRNPCAMFVAECSSDAVHWHGVGTPFALRGSEVHASWEAPEICRYWRLRLVQHIGSSCLKISGLYFDTPKPTLYRQVEPAKDETESKNPLELNLRGKFVEIVAVEAELPPGASFTIEKRSSDGSSWEPVAVIRNNMFSTRHKIRQGWRPRGISSHWRLQPIVDETNVSVEEQSDAADVKTPRDEPDKDVRVEWFAFNGKSLSQVNLSLNPAMEMSVVGFDEMLPLRYLFSNALGTVVLRSIPGEAETSVAFFFDGNYAPVFRHVVVRGRVVANPTPPFADKVSTTDYSSSPSSPTVKRGSKRSVPTVSTARGAVTDTVAEEHQVVSVIVETSNNGVDYVPVAERDFSSNGNSLSFLGVNMASHWRVRFKGIPRTCFVELTDVLWFNEKGVTTNMSLRSTLPLSDSMYETWQSAAFNHEEEFCRRCREGYDQARSVSSGLREPNDIERHGLLAQKFVRFRKEYIGFQSGAIKEYAKSKT</sequence>
<dbReference type="VEuPathDB" id="TriTrypDB:TcIL3000_0_21220"/>
<reference evidence="2 3" key="2">
    <citation type="journal article" date="2012" name="Proc. Natl. Acad. Sci. U.S.A.">
        <title>Antigenic diversity is generated by distinct evolutionary mechanisms in African trypanosome species.</title>
        <authorList>
            <person name="Jackson A.P."/>
            <person name="Berry A."/>
            <person name="Aslett M."/>
            <person name="Allison H.C."/>
            <person name="Burton P."/>
            <person name="Vavrova-Anderson J."/>
            <person name="Brown R."/>
            <person name="Browne H."/>
            <person name="Corton N."/>
            <person name="Hauser H."/>
            <person name="Gamble J."/>
            <person name="Gilderthorp R."/>
            <person name="Marcello L."/>
            <person name="McQuillan J."/>
            <person name="Otto T.D."/>
            <person name="Quail M.A."/>
            <person name="Sanders M.J."/>
            <person name="van Tonder A."/>
            <person name="Ginger M.L."/>
            <person name="Field M.C."/>
            <person name="Barry J.D."/>
            <person name="Hertz-Fowler C."/>
            <person name="Berriman M."/>
        </authorList>
    </citation>
    <scope>NUCLEOTIDE SEQUENCE [LARGE SCALE GENOMIC DNA]</scope>
    <source>
        <strain evidence="2 3">IL3000</strain>
    </source>
</reference>
<feature type="non-terminal residue" evidence="2">
    <location>
        <position position="617"/>
    </location>
</feature>
<reference evidence="3" key="1">
    <citation type="submission" date="2011-07" db="EMBL/GenBank/DDBJ databases">
        <title>Divergent evolution of antigenic variation in African trypanosomes.</title>
        <authorList>
            <person name="Jackson A.P."/>
            <person name="Berry A."/>
            <person name="Allison H.C."/>
            <person name="Burton P."/>
            <person name="Anderson J."/>
            <person name="Aslett M."/>
            <person name="Brown R."/>
            <person name="Corton N."/>
            <person name="Harris D."/>
            <person name="Hauser H."/>
            <person name="Gamble J."/>
            <person name="Gilderthorp R."/>
            <person name="McQuillan J."/>
            <person name="Quail M.A."/>
            <person name="Sanders M."/>
            <person name="Van Tonder A."/>
            <person name="Ginger M.L."/>
            <person name="Donelson J.E."/>
            <person name="Field M.C."/>
            <person name="Barry J.D."/>
            <person name="Berriman M."/>
            <person name="Hertz-Fowler C."/>
        </authorList>
    </citation>
    <scope>NUCLEOTIDE SEQUENCE [LARGE SCALE GENOMIC DNA]</scope>
    <source>
        <strain evidence="3">IL3000</strain>
    </source>
</reference>
<feature type="region of interest" description="Disordered" evidence="1">
    <location>
        <begin position="420"/>
        <end position="448"/>
    </location>
</feature>
<protein>
    <submittedName>
        <fullName evidence="2">WGS project CAEQ00000000 data, annotated contig 853</fullName>
    </submittedName>
</protein>